<feature type="compositionally biased region" description="Polar residues" evidence="1">
    <location>
        <begin position="374"/>
        <end position="388"/>
    </location>
</feature>
<name>A0A9P8MQC6_9HYPO</name>
<comment type="caution">
    <text evidence="2">The sequence shown here is derived from an EMBL/GenBank/DDBJ whole genome shotgun (WGS) entry which is preliminary data.</text>
</comment>
<feature type="compositionally biased region" description="Basic residues" evidence="1">
    <location>
        <begin position="146"/>
        <end position="155"/>
    </location>
</feature>
<proteinExistence type="predicted"/>
<feature type="region of interest" description="Disordered" evidence="1">
    <location>
        <begin position="342"/>
        <end position="400"/>
    </location>
</feature>
<reference evidence="2" key="1">
    <citation type="submission" date="2021-09" db="EMBL/GenBank/DDBJ databases">
        <title>A high-quality genome of the endoparasitic fungus Hirsutella rhossiliensis with a comparison of Hirsutella genomes reveals transposable elements contributing to genome size variation.</title>
        <authorList>
            <person name="Lin R."/>
            <person name="Jiao Y."/>
            <person name="Sun X."/>
            <person name="Ling J."/>
            <person name="Xie B."/>
            <person name="Cheng X."/>
        </authorList>
    </citation>
    <scope>NUCLEOTIDE SEQUENCE</scope>
    <source>
        <strain evidence="2">HR02</strain>
    </source>
</reference>
<dbReference type="Proteomes" id="UP000824596">
    <property type="component" value="Unassembled WGS sequence"/>
</dbReference>
<feature type="region of interest" description="Disordered" evidence="1">
    <location>
        <begin position="146"/>
        <end position="171"/>
    </location>
</feature>
<dbReference type="OrthoDB" id="5145552at2759"/>
<feature type="region of interest" description="Disordered" evidence="1">
    <location>
        <begin position="440"/>
        <end position="488"/>
    </location>
</feature>
<feature type="region of interest" description="Disordered" evidence="1">
    <location>
        <begin position="1"/>
        <end position="57"/>
    </location>
</feature>
<evidence type="ECO:0000313" key="2">
    <source>
        <dbReference type="EMBL" id="KAH0957297.1"/>
    </source>
</evidence>
<gene>
    <name evidence="2" type="ORF">HRG_11444</name>
</gene>
<feature type="compositionally biased region" description="Low complexity" evidence="1">
    <location>
        <begin position="161"/>
        <end position="171"/>
    </location>
</feature>
<evidence type="ECO:0000313" key="3">
    <source>
        <dbReference type="Proteomes" id="UP000824596"/>
    </source>
</evidence>
<dbReference type="GeneID" id="68360572"/>
<dbReference type="RefSeq" id="XP_044714811.1">
    <property type="nucleotide sequence ID" value="XM_044869914.1"/>
</dbReference>
<dbReference type="EMBL" id="JAIZPD010000021">
    <property type="protein sequence ID" value="KAH0957297.1"/>
    <property type="molecule type" value="Genomic_DNA"/>
</dbReference>
<dbReference type="AlphaFoldDB" id="A0A9P8MQC6"/>
<keyword evidence="3" id="KW-1185">Reference proteome</keyword>
<evidence type="ECO:0000256" key="1">
    <source>
        <dbReference type="SAM" id="MobiDB-lite"/>
    </source>
</evidence>
<organism evidence="2 3">
    <name type="scientific">Hirsutella rhossiliensis</name>
    <dbReference type="NCBI Taxonomy" id="111463"/>
    <lineage>
        <taxon>Eukaryota</taxon>
        <taxon>Fungi</taxon>
        <taxon>Dikarya</taxon>
        <taxon>Ascomycota</taxon>
        <taxon>Pezizomycotina</taxon>
        <taxon>Sordariomycetes</taxon>
        <taxon>Hypocreomycetidae</taxon>
        <taxon>Hypocreales</taxon>
        <taxon>Ophiocordycipitaceae</taxon>
        <taxon>Hirsutella</taxon>
    </lineage>
</organism>
<sequence>MSALDAPASAPSHVGTGSTTDDDSFTPPRENTASGVRPGPLPPLQSLPGPDGTHKGWDATTVSTAKCDMCHKQRCGTIQKCSECKLSVCMDCAVADRLRGDARHALDPEAVDWTGPLALSKLRRLRASRTARVGGVRHGTARALRTHARGRRRRAPPCPVPSRATSTSFSSPATPLTDVVFPALDDDDDAWDEGYGCWGDEKEQGVQPIDEAAAAAAAALYHRPVGHATKAASPVSAQTAHTEDAAEILAQMPRRRTWSAAEQQQNPRLYGSTHSVLLPPVRSVPDPRQSGLLPPLRTLHPQLGVENAQLQPLMPGNSGPLLPRPVSSWTYARHVGIAEDTQQVEDGASSYDCHRTQGYSSWDVPPRQQQQQRSHAYQDSTTAASYSNENEEPNHYGTLPAASTAHYSTQEPPAIPRVTNFTNFGESFTDYMYKSCLPPRHDGRTQSYDPSTGYPPAEYQPTTMAPRAGAYEPSPTPAGPSHEPPRPTVHEQGAILKSATLAIQAAEHLDWPLDWCLQLALARTWAQRIGEEPRADGHLHAFLELRAAAYVAALDLDLPERHNAARAWLCERQHTLEDGEGVRFPASNVPLPLGFFEDMAGRGDFE</sequence>
<protein>
    <submittedName>
        <fullName evidence="2">Uncharacterized protein</fullName>
    </submittedName>
</protein>
<accession>A0A9P8MQC6</accession>